<evidence type="ECO:0000256" key="1">
    <source>
        <dbReference type="ARBA" id="ARBA00023015"/>
    </source>
</evidence>
<dbReference type="PANTHER" id="PTHR44688:SF16">
    <property type="entry name" value="DNA-BINDING TRANSCRIPTIONAL ACTIVATOR DEVR_DOSR"/>
    <property type="match status" value="1"/>
</dbReference>
<keyword evidence="1" id="KW-0805">Transcription regulation</keyword>
<dbReference type="CDD" id="cd06170">
    <property type="entry name" value="LuxR_C_like"/>
    <property type="match status" value="1"/>
</dbReference>
<dbReference type="AlphaFoldDB" id="B8J9Z5"/>
<dbReference type="SUPFAM" id="SSF46894">
    <property type="entry name" value="C-terminal effector domain of the bipartite response regulators"/>
    <property type="match status" value="1"/>
</dbReference>
<dbReference type="InterPro" id="IPR000792">
    <property type="entry name" value="Tscrpt_reg_LuxR_C"/>
</dbReference>
<dbReference type="SMART" id="SM00421">
    <property type="entry name" value="HTH_LUXR"/>
    <property type="match status" value="1"/>
</dbReference>
<keyword evidence="2" id="KW-0238">DNA-binding</keyword>
<evidence type="ECO:0000313" key="6">
    <source>
        <dbReference type="Proteomes" id="UP000007089"/>
    </source>
</evidence>
<evidence type="ECO:0000259" key="4">
    <source>
        <dbReference type="PROSITE" id="PS50043"/>
    </source>
</evidence>
<dbReference type="Proteomes" id="UP000007089">
    <property type="component" value="Chromosome"/>
</dbReference>
<dbReference type="InterPro" id="IPR036388">
    <property type="entry name" value="WH-like_DNA-bd_sf"/>
</dbReference>
<dbReference type="RefSeq" id="WP_012631753.1">
    <property type="nucleotide sequence ID" value="NC_011891.1"/>
</dbReference>
<evidence type="ECO:0000256" key="2">
    <source>
        <dbReference type="ARBA" id="ARBA00023125"/>
    </source>
</evidence>
<dbReference type="PROSITE" id="PS50043">
    <property type="entry name" value="HTH_LUXR_2"/>
    <property type="match status" value="1"/>
</dbReference>
<dbReference type="Pfam" id="PF00196">
    <property type="entry name" value="GerE"/>
    <property type="match status" value="1"/>
</dbReference>
<dbReference type="GO" id="GO:0006355">
    <property type="term" value="P:regulation of DNA-templated transcription"/>
    <property type="evidence" value="ECO:0007669"/>
    <property type="project" value="InterPro"/>
</dbReference>
<accession>B8J9Z5</accession>
<evidence type="ECO:0000256" key="3">
    <source>
        <dbReference type="ARBA" id="ARBA00023163"/>
    </source>
</evidence>
<reference evidence="5" key="1">
    <citation type="submission" date="2009-01" db="EMBL/GenBank/DDBJ databases">
        <title>Complete sequence of Anaeromyxobacter dehalogenans 2CP-1.</title>
        <authorList>
            <consortium name="US DOE Joint Genome Institute"/>
            <person name="Lucas S."/>
            <person name="Copeland A."/>
            <person name="Lapidus A."/>
            <person name="Glavina del Rio T."/>
            <person name="Dalin E."/>
            <person name="Tice H."/>
            <person name="Bruce D."/>
            <person name="Goodwin L."/>
            <person name="Pitluck S."/>
            <person name="Saunders E."/>
            <person name="Brettin T."/>
            <person name="Detter J.C."/>
            <person name="Han C."/>
            <person name="Larimer F."/>
            <person name="Land M."/>
            <person name="Hauser L."/>
            <person name="Kyrpides N."/>
            <person name="Ovchinnikova G."/>
            <person name="Beliaev A.S."/>
            <person name="Richardson P."/>
        </authorList>
    </citation>
    <scope>NUCLEOTIDE SEQUENCE</scope>
    <source>
        <strain evidence="5">2CP-1</strain>
    </source>
</reference>
<dbReference type="InterPro" id="IPR016032">
    <property type="entry name" value="Sig_transdc_resp-reg_C-effctor"/>
</dbReference>
<organism evidence="5 6">
    <name type="scientific">Anaeromyxobacter dehalogenans (strain ATCC BAA-258 / DSM 21875 / 2CP-1)</name>
    <dbReference type="NCBI Taxonomy" id="455488"/>
    <lineage>
        <taxon>Bacteria</taxon>
        <taxon>Pseudomonadati</taxon>
        <taxon>Myxococcota</taxon>
        <taxon>Myxococcia</taxon>
        <taxon>Myxococcales</taxon>
        <taxon>Cystobacterineae</taxon>
        <taxon>Anaeromyxobacteraceae</taxon>
        <taxon>Anaeromyxobacter</taxon>
    </lineage>
</organism>
<feature type="domain" description="HTH luxR-type" evidence="4">
    <location>
        <begin position="223"/>
        <end position="285"/>
    </location>
</feature>
<dbReference type="EMBL" id="CP001359">
    <property type="protein sequence ID" value="ACL63698.1"/>
    <property type="molecule type" value="Genomic_DNA"/>
</dbReference>
<dbReference type="PRINTS" id="PR00038">
    <property type="entry name" value="HTHLUXR"/>
</dbReference>
<name>B8J9Z5_ANAD2</name>
<protein>
    <submittedName>
        <fullName evidence="5">Transcriptional regulator, LuxR family</fullName>
    </submittedName>
</protein>
<dbReference type="PANTHER" id="PTHR44688">
    <property type="entry name" value="DNA-BINDING TRANSCRIPTIONAL ACTIVATOR DEVR_DOSR"/>
    <property type="match status" value="1"/>
</dbReference>
<gene>
    <name evidence="5" type="ordered locus">A2cp1_0339</name>
</gene>
<sequence>MTRARTEPDWGAVALAMLERGREPAAWVDAGGTVRLATASLERLLGASPRALEGRPVAAVLAGAPAPAEGRVEREVTTAAGRRLRVALEPGCEPAAEPGALLRVLEVLGDLPGLGAGELDYAIETGPGAFGRLAWVRPLGGAALDPVPEARCHEALHGRSEPCSDCPVRGGGTWPRVHARTLAPAPGYEVVTAAPEGAERVRLTVRRLAEAAVHGLVEARARALARGAGLSEREEAVLNRLLQAEGLADIGRALGITLRTVKFHQANLLRKLGAESRADLARVLM</sequence>
<keyword evidence="6" id="KW-1185">Reference proteome</keyword>
<dbReference type="GO" id="GO:0003677">
    <property type="term" value="F:DNA binding"/>
    <property type="evidence" value="ECO:0007669"/>
    <property type="project" value="UniProtKB-KW"/>
</dbReference>
<proteinExistence type="predicted"/>
<evidence type="ECO:0000313" key="5">
    <source>
        <dbReference type="EMBL" id="ACL63698.1"/>
    </source>
</evidence>
<dbReference type="HOGENOM" id="CLU_812910_0_0_7"/>
<dbReference type="Gene3D" id="1.10.10.10">
    <property type="entry name" value="Winged helix-like DNA-binding domain superfamily/Winged helix DNA-binding domain"/>
    <property type="match status" value="1"/>
</dbReference>
<dbReference type="KEGG" id="acp:A2cp1_0339"/>
<keyword evidence="3" id="KW-0804">Transcription</keyword>